<dbReference type="SMART" id="SM01119">
    <property type="entry name" value="D-ser_dehydrat"/>
    <property type="match status" value="1"/>
</dbReference>
<keyword evidence="3" id="KW-1185">Reference proteome</keyword>
<proteinExistence type="predicted"/>
<protein>
    <submittedName>
        <fullName evidence="2">D-amino acid deaminase</fullName>
    </submittedName>
</protein>
<name>A6W6T0_KINRD</name>
<organism evidence="2 3">
    <name type="scientific">Kineococcus radiotolerans (strain ATCC BAA-149 / DSM 14245 / SRS30216)</name>
    <dbReference type="NCBI Taxonomy" id="266940"/>
    <lineage>
        <taxon>Bacteria</taxon>
        <taxon>Bacillati</taxon>
        <taxon>Actinomycetota</taxon>
        <taxon>Actinomycetes</taxon>
        <taxon>Kineosporiales</taxon>
        <taxon>Kineosporiaceae</taxon>
        <taxon>Kineococcus</taxon>
    </lineage>
</organism>
<dbReference type="InterPro" id="IPR051466">
    <property type="entry name" value="D-amino_acid_metab_enzyme"/>
</dbReference>
<dbReference type="Pfam" id="PF14031">
    <property type="entry name" value="D-ser_dehydrat"/>
    <property type="match status" value="1"/>
</dbReference>
<dbReference type="EMBL" id="CP000750">
    <property type="protein sequence ID" value="ABS02519.1"/>
    <property type="molecule type" value="Genomic_DNA"/>
</dbReference>
<dbReference type="AlphaFoldDB" id="A6W6T0"/>
<dbReference type="Gene3D" id="2.40.37.20">
    <property type="entry name" value="D-serine dehydratase-like domain"/>
    <property type="match status" value="1"/>
</dbReference>
<dbReference type="SUPFAM" id="SSF51419">
    <property type="entry name" value="PLP-binding barrel"/>
    <property type="match status" value="1"/>
</dbReference>
<accession>A6W6T0</accession>
<dbReference type="PANTHER" id="PTHR28004:SF8">
    <property type="entry name" value="D-SERINE DEAMINASE"/>
    <property type="match status" value="1"/>
</dbReference>
<dbReference type="Proteomes" id="UP000001116">
    <property type="component" value="Chromosome"/>
</dbReference>
<dbReference type="InterPro" id="IPR042208">
    <property type="entry name" value="D-ser_dehydrat-like_sf"/>
</dbReference>
<dbReference type="RefSeq" id="WP_012084629.1">
    <property type="nucleotide sequence ID" value="NC_009664.2"/>
</dbReference>
<dbReference type="Gene3D" id="3.20.20.10">
    <property type="entry name" value="Alanine racemase"/>
    <property type="match status" value="1"/>
</dbReference>
<dbReference type="HOGENOM" id="CLU_031639_3_0_11"/>
<dbReference type="PANTHER" id="PTHR28004">
    <property type="entry name" value="ZGC:162816-RELATED"/>
    <property type="match status" value="1"/>
</dbReference>
<dbReference type="InterPro" id="IPR026956">
    <property type="entry name" value="D-ser_dehydrat-like_dom"/>
</dbReference>
<reference evidence="3" key="1">
    <citation type="journal article" date="2008" name="PLoS ONE">
        <title>Survival in nuclear waste, extreme resistance, and potential applications gleaned from the genome sequence of Kineococcus radiotolerans SRS30216.</title>
        <authorList>
            <person name="Bagwell C.E."/>
            <person name="Bhat S."/>
            <person name="Hawkins G.M."/>
            <person name="Smith B.W."/>
            <person name="Biswas T."/>
            <person name="Hoover T.R."/>
            <person name="Saunders E."/>
            <person name="Han C.S."/>
            <person name="Tsodikov O.V."/>
            <person name="Shimkets L.J."/>
        </authorList>
    </citation>
    <scope>NUCLEOTIDE SEQUENCE [LARGE SCALE GENOMIC DNA]</scope>
    <source>
        <strain evidence="3">ATCC BAA-149 / DSM 14245 / SRS30216</strain>
    </source>
</reference>
<evidence type="ECO:0000313" key="2">
    <source>
        <dbReference type="EMBL" id="ABS02519.1"/>
    </source>
</evidence>
<gene>
    <name evidence="2" type="ordered locus">Krad_1031</name>
</gene>
<feature type="domain" description="D-serine dehydratase-like" evidence="1">
    <location>
        <begin position="330"/>
        <end position="429"/>
    </location>
</feature>
<evidence type="ECO:0000313" key="3">
    <source>
        <dbReference type="Proteomes" id="UP000001116"/>
    </source>
</evidence>
<dbReference type="OrthoDB" id="9811417at2"/>
<dbReference type="eggNOG" id="COG3616">
    <property type="taxonomic scope" value="Bacteria"/>
</dbReference>
<dbReference type="InterPro" id="IPR029066">
    <property type="entry name" value="PLP-binding_barrel"/>
</dbReference>
<dbReference type="STRING" id="266940.Krad_1031"/>
<dbReference type="KEGG" id="kra:Krad_1031"/>
<evidence type="ECO:0000259" key="1">
    <source>
        <dbReference type="SMART" id="SM01119"/>
    </source>
</evidence>
<sequence>MLERPDRWATAVTYRSTAVGGPVPYDAEHLGALDPGAKAVPVEAWGRDAAGFAGENPGLDRLPTPLVTLDAGALDANIAAMRDWTRSAGVDLAPHGKTTMAPSIWRAQLAAGALGITVATGWQLTVALRAEVPWILAAYPVLDPGVLRLLARPRRARVLVWADGADVVAAMAPHVAGAAQPVDVLVELGGIGGRTGARSTAVALEVARAVRATPGLRLAGVAGYEGAFAHDASPASLAVVRTYLSDLRGLHRRLLAEDLYPSVPEGLVVSAGGSAYFDVVADVLAPLHDPDGAVPTRVVVRSGAYVAHDDGFYRGVTPMDRIGEGGFRSALHGWVRVVSRPEPGLALADAGKRDLSFDEGLPEVQAVRRGGTGPTEPLEGAEVTALNDQHAFVRLTGPARELRVGDVLRLGLSHPCTVFDKWGLLPVVDDAAAPQPVLVDWVRTVFG</sequence>